<keyword evidence="1" id="KW-0472">Membrane</keyword>
<dbReference type="Proteomes" id="UP000619244">
    <property type="component" value="Unassembled WGS sequence"/>
</dbReference>
<feature type="transmembrane region" description="Helical" evidence="1">
    <location>
        <begin position="214"/>
        <end position="236"/>
    </location>
</feature>
<dbReference type="EMBL" id="BMVU01000003">
    <property type="protein sequence ID" value="GGX60982.1"/>
    <property type="molecule type" value="Genomic_DNA"/>
</dbReference>
<dbReference type="AlphaFoldDB" id="A0A918KFX3"/>
<sequence>MPREPRTWQWAVPVALGLILVLLSARLFATVPVRQAEQRAYTTASACPAGTADTRADDCTTRVPAAVERKEHRATPKGGGKNWLHLVERGANDGRRVRMDDVGGPVYESVAPGDRVTVTYWRGEIRSVQAGDLSEATRATPVDGWRTPLGAALALLPVALMLLHTGWFYRYRYDPAVLRHRYMWGVSTAFLAAVLLGAWAFLASGIGDGVPGVLLAAAVGAPPCAALGFFFTWTVWRRLLKANDTSDIVPRVPAGRRVLSADVRGNVPYSVDGHGCLVVGDGRPATSPDPTGRYALEEVPETLTVQGVRGFRLGEDPDGWFQKYRYTGVAMECRDGDETVLIATKRRDAPVVLGALLDTLTCYPS</sequence>
<keyword evidence="1" id="KW-0812">Transmembrane</keyword>
<reference evidence="2" key="2">
    <citation type="submission" date="2020-09" db="EMBL/GenBank/DDBJ databases">
        <authorList>
            <person name="Sun Q."/>
            <person name="Ohkuma M."/>
        </authorList>
    </citation>
    <scope>NUCLEOTIDE SEQUENCE</scope>
    <source>
        <strain evidence="2">JCM 4790</strain>
    </source>
</reference>
<protein>
    <recommendedName>
        <fullName evidence="4">Large integral membrane protein</fullName>
    </recommendedName>
</protein>
<name>A0A918KFX3_9ACTN</name>
<evidence type="ECO:0000313" key="3">
    <source>
        <dbReference type="Proteomes" id="UP000619244"/>
    </source>
</evidence>
<keyword evidence="1" id="KW-1133">Transmembrane helix</keyword>
<organism evidence="2 3">
    <name type="scientific">Streptomyces minutiscleroticus</name>
    <dbReference type="NCBI Taxonomy" id="68238"/>
    <lineage>
        <taxon>Bacteria</taxon>
        <taxon>Bacillati</taxon>
        <taxon>Actinomycetota</taxon>
        <taxon>Actinomycetes</taxon>
        <taxon>Kitasatosporales</taxon>
        <taxon>Streptomycetaceae</taxon>
        <taxon>Streptomyces</taxon>
    </lineage>
</organism>
<evidence type="ECO:0008006" key="4">
    <source>
        <dbReference type="Google" id="ProtNLM"/>
    </source>
</evidence>
<evidence type="ECO:0000256" key="1">
    <source>
        <dbReference type="SAM" id="Phobius"/>
    </source>
</evidence>
<gene>
    <name evidence="2" type="ORF">GCM10010358_14430</name>
</gene>
<accession>A0A918KFX3</accession>
<feature type="transmembrane region" description="Helical" evidence="1">
    <location>
        <begin position="149"/>
        <end position="169"/>
    </location>
</feature>
<evidence type="ECO:0000313" key="2">
    <source>
        <dbReference type="EMBL" id="GGX60982.1"/>
    </source>
</evidence>
<comment type="caution">
    <text evidence="2">The sequence shown here is derived from an EMBL/GenBank/DDBJ whole genome shotgun (WGS) entry which is preliminary data.</text>
</comment>
<proteinExistence type="predicted"/>
<reference evidence="2" key="1">
    <citation type="journal article" date="2014" name="Int. J. Syst. Evol. Microbiol.">
        <title>Complete genome sequence of Corynebacterium casei LMG S-19264T (=DSM 44701T), isolated from a smear-ripened cheese.</title>
        <authorList>
            <consortium name="US DOE Joint Genome Institute (JGI-PGF)"/>
            <person name="Walter F."/>
            <person name="Albersmeier A."/>
            <person name="Kalinowski J."/>
            <person name="Ruckert C."/>
        </authorList>
    </citation>
    <scope>NUCLEOTIDE SEQUENCE</scope>
    <source>
        <strain evidence="2">JCM 4790</strain>
    </source>
</reference>
<keyword evidence="3" id="KW-1185">Reference proteome</keyword>
<feature type="transmembrane region" description="Helical" evidence="1">
    <location>
        <begin position="181"/>
        <end position="202"/>
    </location>
</feature>